<protein>
    <submittedName>
        <fullName evidence="3">Uncharacterized protein</fullName>
    </submittedName>
</protein>
<name>A0ABT9NDS4_9ACTO</name>
<evidence type="ECO:0000256" key="1">
    <source>
        <dbReference type="SAM" id="MobiDB-lite"/>
    </source>
</evidence>
<feature type="compositionally biased region" description="Polar residues" evidence="1">
    <location>
        <begin position="70"/>
        <end position="81"/>
    </location>
</feature>
<proteinExistence type="predicted"/>
<accession>A0ABT9NDS4</accession>
<comment type="caution">
    <text evidence="3">The sequence shown here is derived from an EMBL/GenBank/DDBJ whole genome shotgun (WGS) entry which is preliminary data.</text>
</comment>
<dbReference type="EMBL" id="JAUSQX010000001">
    <property type="protein sequence ID" value="MDP9805531.1"/>
    <property type="molecule type" value="Genomic_DNA"/>
</dbReference>
<organism evidence="3 4">
    <name type="scientific">Trueperella bonasi</name>
    <dbReference type="NCBI Taxonomy" id="312286"/>
    <lineage>
        <taxon>Bacteria</taxon>
        <taxon>Bacillati</taxon>
        <taxon>Actinomycetota</taxon>
        <taxon>Actinomycetes</taxon>
        <taxon>Actinomycetales</taxon>
        <taxon>Actinomycetaceae</taxon>
        <taxon>Trueperella</taxon>
    </lineage>
</organism>
<keyword evidence="2" id="KW-0812">Transmembrane</keyword>
<evidence type="ECO:0000313" key="3">
    <source>
        <dbReference type="EMBL" id="MDP9805531.1"/>
    </source>
</evidence>
<sequence length="162" mass="17744">MNVDNHATYPEREPIPRNLLWIIALTVILFLIYLINPSLLTSDADSSSGKSSNRSSSSYAEVRPTAILPTESQNIPKRTQPSSSCISAMIEAENEMQAGGLSDEKLSATLDACEDRADWIAAVRIHPFAIGLHSANDQWAEDEIALICLSEQTRPACRISSE</sequence>
<dbReference type="Proteomes" id="UP001243212">
    <property type="component" value="Unassembled WGS sequence"/>
</dbReference>
<feature type="region of interest" description="Disordered" evidence="1">
    <location>
        <begin position="42"/>
        <end position="81"/>
    </location>
</feature>
<feature type="transmembrane region" description="Helical" evidence="2">
    <location>
        <begin position="20"/>
        <end position="40"/>
    </location>
</feature>
<feature type="compositionally biased region" description="Low complexity" evidence="1">
    <location>
        <begin position="42"/>
        <end position="58"/>
    </location>
</feature>
<gene>
    <name evidence="3" type="ORF">J2S70_000113</name>
</gene>
<reference evidence="3 4" key="1">
    <citation type="submission" date="2023-07" db="EMBL/GenBank/DDBJ databases">
        <title>Sequencing the genomes of 1000 actinobacteria strains.</title>
        <authorList>
            <person name="Klenk H.-P."/>
        </authorList>
    </citation>
    <scope>NUCLEOTIDE SEQUENCE [LARGE SCALE GENOMIC DNA]</scope>
    <source>
        <strain evidence="3 4">DSM 17163</strain>
    </source>
</reference>
<keyword evidence="2" id="KW-1133">Transmembrane helix</keyword>
<keyword evidence="2" id="KW-0472">Membrane</keyword>
<keyword evidence="4" id="KW-1185">Reference proteome</keyword>
<evidence type="ECO:0000313" key="4">
    <source>
        <dbReference type="Proteomes" id="UP001243212"/>
    </source>
</evidence>
<evidence type="ECO:0000256" key="2">
    <source>
        <dbReference type="SAM" id="Phobius"/>
    </source>
</evidence>